<keyword evidence="3" id="KW-1185">Reference proteome</keyword>
<feature type="compositionally biased region" description="Low complexity" evidence="1">
    <location>
        <begin position="18"/>
        <end position="39"/>
    </location>
</feature>
<evidence type="ECO:0000313" key="2">
    <source>
        <dbReference type="EMBL" id="CAH1429033.1"/>
    </source>
</evidence>
<feature type="region of interest" description="Disordered" evidence="1">
    <location>
        <begin position="18"/>
        <end position="54"/>
    </location>
</feature>
<evidence type="ECO:0000313" key="3">
    <source>
        <dbReference type="Proteomes" id="UP001157418"/>
    </source>
</evidence>
<dbReference type="AlphaFoldDB" id="A0AAU9MWK4"/>
<protein>
    <submittedName>
        <fullName evidence="2">Uncharacterized protein</fullName>
    </submittedName>
</protein>
<sequence length="75" mass="8607">MLVTSLLQPDGFLHLQQLLTPSRSPRSPSWSTLRPPRTSGTVNDPLKKMKSMGKTDEFRRKRNQYGVGDLKRIRV</sequence>
<accession>A0AAU9MWK4</accession>
<gene>
    <name evidence="2" type="ORF">LVIROSA_LOCUS15913</name>
</gene>
<reference evidence="2 3" key="1">
    <citation type="submission" date="2022-01" db="EMBL/GenBank/DDBJ databases">
        <authorList>
            <person name="Xiong W."/>
            <person name="Schranz E."/>
        </authorList>
    </citation>
    <scope>NUCLEOTIDE SEQUENCE [LARGE SCALE GENOMIC DNA]</scope>
</reference>
<dbReference type="EMBL" id="CAKMRJ010002407">
    <property type="protein sequence ID" value="CAH1429033.1"/>
    <property type="molecule type" value="Genomic_DNA"/>
</dbReference>
<comment type="caution">
    <text evidence="2">The sequence shown here is derived from an EMBL/GenBank/DDBJ whole genome shotgun (WGS) entry which is preliminary data.</text>
</comment>
<dbReference type="Proteomes" id="UP001157418">
    <property type="component" value="Unassembled WGS sequence"/>
</dbReference>
<proteinExistence type="predicted"/>
<organism evidence="2 3">
    <name type="scientific">Lactuca virosa</name>
    <dbReference type="NCBI Taxonomy" id="75947"/>
    <lineage>
        <taxon>Eukaryota</taxon>
        <taxon>Viridiplantae</taxon>
        <taxon>Streptophyta</taxon>
        <taxon>Embryophyta</taxon>
        <taxon>Tracheophyta</taxon>
        <taxon>Spermatophyta</taxon>
        <taxon>Magnoliopsida</taxon>
        <taxon>eudicotyledons</taxon>
        <taxon>Gunneridae</taxon>
        <taxon>Pentapetalae</taxon>
        <taxon>asterids</taxon>
        <taxon>campanulids</taxon>
        <taxon>Asterales</taxon>
        <taxon>Asteraceae</taxon>
        <taxon>Cichorioideae</taxon>
        <taxon>Cichorieae</taxon>
        <taxon>Lactucinae</taxon>
        <taxon>Lactuca</taxon>
    </lineage>
</organism>
<evidence type="ECO:0000256" key="1">
    <source>
        <dbReference type="SAM" id="MobiDB-lite"/>
    </source>
</evidence>
<name>A0AAU9MWK4_9ASTR</name>